<sequence length="136" mass="15716">DEKYQVKIADFGLARGSGIQSKQQMYSTQVQSLWYRCPTLLLGSQKQINIDMWSIGCIFYELINGKSMITAKNEVDAIKKIFSIFGTPNIQEFKGYQNWSEHYDDYVGIPLNELLGSEDQNQQDLFSKMMRLDPNQ</sequence>
<dbReference type="AlphaFoldDB" id="A0A146K8K3"/>
<proteinExistence type="predicted"/>
<dbReference type="PANTHER" id="PTHR24056:SF46">
    <property type="entry name" value="CYCLIN-DEPENDENT KINASE 5"/>
    <property type="match status" value="1"/>
</dbReference>
<keyword evidence="2" id="KW-0808">Transferase</keyword>
<dbReference type="GO" id="GO:0005737">
    <property type="term" value="C:cytoplasm"/>
    <property type="evidence" value="ECO:0007669"/>
    <property type="project" value="TreeGrafter"/>
</dbReference>
<keyword evidence="1" id="KW-0723">Serine/threonine-protein kinase</keyword>
<organism evidence="7">
    <name type="scientific">Trepomonas sp. PC1</name>
    <dbReference type="NCBI Taxonomy" id="1076344"/>
    <lineage>
        <taxon>Eukaryota</taxon>
        <taxon>Metamonada</taxon>
        <taxon>Diplomonadida</taxon>
        <taxon>Hexamitidae</taxon>
        <taxon>Hexamitinae</taxon>
        <taxon>Trepomonas</taxon>
    </lineage>
</organism>
<accession>A0A146K8K3</accession>
<dbReference type="InterPro" id="IPR000719">
    <property type="entry name" value="Prot_kinase_dom"/>
</dbReference>
<gene>
    <name evidence="7" type="ORF">TPC1_14957</name>
</gene>
<dbReference type="GO" id="GO:0005524">
    <property type="term" value="F:ATP binding"/>
    <property type="evidence" value="ECO:0007669"/>
    <property type="project" value="UniProtKB-KW"/>
</dbReference>
<protein>
    <submittedName>
        <fullName evidence="7">Kinase, CMGC CDK</fullName>
    </submittedName>
</protein>
<dbReference type="InterPro" id="IPR050108">
    <property type="entry name" value="CDK"/>
</dbReference>
<dbReference type="Gene3D" id="1.10.510.10">
    <property type="entry name" value="Transferase(Phosphotransferase) domain 1"/>
    <property type="match status" value="1"/>
</dbReference>
<feature type="non-terminal residue" evidence="7">
    <location>
        <position position="136"/>
    </location>
</feature>
<dbReference type="SUPFAM" id="SSF56112">
    <property type="entry name" value="Protein kinase-like (PK-like)"/>
    <property type="match status" value="1"/>
</dbReference>
<dbReference type="Pfam" id="PF00069">
    <property type="entry name" value="Pkinase"/>
    <property type="match status" value="1"/>
</dbReference>
<dbReference type="GO" id="GO:0004693">
    <property type="term" value="F:cyclin-dependent protein serine/threonine kinase activity"/>
    <property type="evidence" value="ECO:0007669"/>
    <property type="project" value="TreeGrafter"/>
</dbReference>
<dbReference type="GO" id="GO:0005634">
    <property type="term" value="C:nucleus"/>
    <property type="evidence" value="ECO:0007669"/>
    <property type="project" value="TreeGrafter"/>
</dbReference>
<evidence type="ECO:0000256" key="4">
    <source>
        <dbReference type="ARBA" id="ARBA00022777"/>
    </source>
</evidence>
<feature type="non-terminal residue" evidence="7">
    <location>
        <position position="1"/>
    </location>
</feature>
<reference evidence="7" key="1">
    <citation type="submission" date="2015-07" db="EMBL/GenBank/DDBJ databases">
        <title>Adaptation to a free-living lifestyle via gene acquisitions in the diplomonad Trepomonas sp. PC1.</title>
        <authorList>
            <person name="Xu F."/>
            <person name="Jerlstrom-Hultqvist J."/>
            <person name="Kolisko M."/>
            <person name="Simpson A.G.B."/>
            <person name="Roger A.J."/>
            <person name="Svard S.G."/>
            <person name="Andersson J.O."/>
        </authorList>
    </citation>
    <scope>NUCLEOTIDE SEQUENCE</scope>
    <source>
        <strain evidence="7">PC1</strain>
    </source>
</reference>
<keyword evidence="4 7" id="KW-0418">Kinase</keyword>
<evidence type="ECO:0000256" key="2">
    <source>
        <dbReference type="ARBA" id="ARBA00022679"/>
    </source>
</evidence>
<evidence type="ECO:0000259" key="6">
    <source>
        <dbReference type="PROSITE" id="PS50011"/>
    </source>
</evidence>
<evidence type="ECO:0000313" key="7">
    <source>
        <dbReference type="EMBL" id="JAP92937.1"/>
    </source>
</evidence>
<keyword evidence="5" id="KW-0067">ATP-binding</keyword>
<dbReference type="PANTHER" id="PTHR24056">
    <property type="entry name" value="CELL DIVISION PROTEIN KINASE"/>
    <property type="match status" value="1"/>
</dbReference>
<evidence type="ECO:0000256" key="1">
    <source>
        <dbReference type="ARBA" id="ARBA00022527"/>
    </source>
</evidence>
<keyword evidence="3" id="KW-0547">Nucleotide-binding</keyword>
<feature type="domain" description="Protein kinase" evidence="6">
    <location>
        <begin position="1"/>
        <end position="136"/>
    </location>
</feature>
<evidence type="ECO:0000256" key="5">
    <source>
        <dbReference type="ARBA" id="ARBA00022840"/>
    </source>
</evidence>
<dbReference type="InterPro" id="IPR011009">
    <property type="entry name" value="Kinase-like_dom_sf"/>
</dbReference>
<dbReference type="EMBL" id="GDID01003669">
    <property type="protein sequence ID" value="JAP92937.1"/>
    <property type="molecule type" value="Transcribed_RNA"/>
</dbReference>
<name>A0A146K8K3_9EUKA</name>
<evidence type="ECO:0000256" key="3">
    <source>
        <dbReference type="ARBA" id="ARBA00022741"/>
    </source>
</evidence>
<dbReference type="PROSITE" id="PS50011">
    <property type="entry name" value="PROTEIN_KINASE_DOM"/>
    <property type="match status" value="1"/>
</dbReference>